<organism evidence="1 2">
    <name type="scientific">Vermiconidia calcicola</name>
    <dbReference type="NCBI Taxonomy" id="1690605"/>
    <lineage>
        <taxon>Eukaryota</taxon>
        <taxon>Fungi</taxon>
        <taxon>Dikarya</taxon>
        <taxon>Ascomycota</taxon>
        <taxon>Pezizomycotina</taxon>
        <taxon>Dothideomycetes</taxon>
        <taxon>Dothideomycetidae</taxon>
        <taxon>Mycosphaerellales</taxon>
        <taxon>Extremaceae</taxon>
        <taxon>Vermiconidia</taxon>
    </lineage>
</organism>
<comment type="caution">
    <text evidence="1">The sequence shown here is derived from an EMBL/GenBank/DDBJ whole genome shotgun (WGS) entry which is preliminary data.</text>
</comment>
<evidence type="ECO:0000313" key="2">
    <source>
        <dbReference type="Proteomes" id="UP001281147"/>
    </source>
</evidence>
<reference evidence="1" key="1">
    <citation type="submission" date="2023-07" db="EMBL/GenBank/DDBJ databases">
        <title>Black Yeasts Isolated from many extreme environments.</title>
        <authorList>
            <person name="Coleine C."/>
            <person name="Stajich J.E."/>
            <person name="Selbmann L."/>
        </authorList>
    </citation>
    <scope>NUCLEOTIDE SEQUENCE</scope>
    <source>
        <strain evidence="1">CCFEE 5714</strain>
    </source>
</reference>
<protein>
    <submittedName>
        <fullName evidence="1">Uncharacterized protein</fullName>
    </submittedName>
</protein>
<keyword evidence="2" id="KW-1185">Reference proteome</keyword>
<accession>A0ACC3M9B6</accession>
<dbReference type="EMBL" id="JAUTXU010000457">
    <property type="protein sequence ID" value="KAK3680408.1"/>
    <property type="molecule type" value="Genomic_DNA"/>
</dbReference>
<name>A0ACC3M9B6_9PEZI</name>
<evidence type="ECO:0000313" key="1">
    <source>
        <dbReference type="EMBL" id="KAK3680408.1"/>
    </source>
</evidence>
<proteinExistence type="predicted"/>
<gene>
    <name evidence="1" type="ORF">LTR37_021253</name>
</gene>
<sequence>MKRGRSEERCESPTYDERSENCFLCSTTRRPTASGKIGPFDDCKPEECQSLGPGLLDQSKQAELLYSPIEEWQTRLLALKPGKCREPLVADLRVSHVMHAGGAMLEEERLPVDYDALFYCWGEPSFNRPVRCNGITYPITENLYLALKRLRREREVRHLCIDAVCINQHNASEKSVQVCNMLSKYQQAKTVVVWLGEHGEHTEAAIACHCASGGHAHHETLLAQLCESHQTEFSLGIHELLERPWYKRLWVKQEVWAAARIEFLCADSSIPWRTLTNRAENVNGQWHRNWLQQRRMPEHQNTVDGSFPTSPNMIAPATHSRLLANLISVMYRTSGSICSNPRDYVYGILGMTDVYRGHQSLDVLDVQATESTEPFLPVDYARPIAQVFSDVIRYYIRQRKNLVFVEFLCGEGNCKPWPLGGHVEGESLPTWCPNWSAPCEGPQQIPGRLDTLHSKNIALQTEYDASLIYGSSDTLRLSGCQLGRVVRCDSDQASGSAKNVHAVLDDTFSDYVKLVRQSADGRVSDLSQPFVDHFSSSCSVKEPTHNFDALVWGSCSPEVGDIFIAAAGSTSVWALRHREHGSQFEFVGLATLYGNISDNITPGPAPDDALVAFMQELLIHRGRASQLRTFEVT</sequence>
<dbReference type="Proteomes" id="UP001281147">
    <property type="component" value="Unassembled WGS sequence"/>
</dbReference>